<feature type="non-terminal residue" evidence="2">
    <location>
        <position position="1"/>
    </location>
</feature>
<dbReference type="OrthoDB" id="286301at2759"/>
<dbReference type="InterPro" id="IPR036378">
    <property type="entry name" value="FAS1_dom_sf"/>
</dbReference>
<dbReference type="GO" id="GO:0050839">
    <property type="term" value="F:cell adhesion molecule binding"/>
    <property type="evidence" value="ECO:0007669"/>
    <property type="project" value="TreeGrafter"/>
</dbReference>
<dbReference type="PANTHER" id="PTHR10900">
    <property type="entry name" value="PERIOSTIN-RELATED"/>
    <property type="match status" value="1"/>
</dbReference>
<dbReference type="EMBL" id="HACA01022546">
    <property type="protein sequence ID" value="CDW39907.1"/>
    <property type="molecule type" value="Transcribed_RNA"/>
</dbReference>
<sequence>LDSTPFTILAPINYSKTNPEILLNQEDITKEVVINHIIMGETIRPESLLNSKVRESLGKRKLSFTIDAQGELWVNDVRILGWTIVPNGIIFALEDYLFTKEPPFSTLTESLLSDISPIEEETEISYPRDIKNSANISVAHNNINSSEDVEWVRKEVCRNVSNAKVTLFKNVLICVEKLVKVPKKNLTHLEKLPKLLQGNFLNDFQKSLETLQNIAYFKEYFSHLPNKSTIFKNDTFYTVLIPNDGAFRHYQPIDWGFNPFDVESFVKEVVLNAFIEGTISSSGEYKSLLGQRYMMTIANGTITSIEAGSILKNENTSTCIEDIYIIKSIPFVNHVTIEDLKHTHGYLESAPLIHAPFKTSPFLSYVWEKLSKLKEYSYIVEYMNATLDFGSSASSINPSRNKEDGYTLFVPRDDAFWRIFIQDAGAPDPFLLDLHFRLSTLRSHLIPKRLYLNSLKDNQVIRTSNNKTITIKKENETGIITFNDGRNHRINVLNTNMRESWVYNFGNIIFIDKVLFVETHDVIRVMEASLLKKTTLVTTPSSTTTTITTTRTTQQTSTISRTITTQPRSSLIEIQRKESPKYLRDILGSKVSPKIIYVNNKRVAILPEHDFDSLFVDKES</sequence>
<dbReference type="GO" id="GO:0031012">
    <property type="term" value="C:extracellular matrix"/>
    <property type="evidence" value="ECO:0007669"/>
    <property type="project" value="TreeGrafter"/>
</dbReference>
<dbReference type="PANTHER" id="PTHR10900:SF124">
    <property type="entry name" value="FI05614P"/>
    <property type="match status" value="1"/>
</dbReference>
<dbReference type="SUPFAM" id="SSF82153">
    <property type="entry name" value="FAS1 domain"/>
    <property type="match status" value="2"/>
</dbReference>
<organism evidence="2">
    <name type="scientific">Lepeophtheirus salmonis</name>
    <name type="common">Salmon louse</name>
    <name type="synonym">Caligus salmonis</name>
    <dbReference type="NCBI Taxonomy" id="72036"/>
    <lineage>
        <taxon>Eukaryota</taxon>
        <taxon>Metazoa</taxon>
        <taxon>Ecdysozoa</taxon>
        <taxon>Arthropoda</taxon>
        <taxon>Crustacea</taxon>
        <taxon>Multicrustacea</taxon>
        <taxon>Hexanauplia</taxon>
        <taxon>Copepoda</taxon>
        <taxon>Siphonostomatoida</taxon>
        <taxon>Caligidae</taxon>
        <taxon>Lepeophtheirus</taxon>
    </lineage>
</organism>
<dbReference type="InterPro" id="IPR050904">
    <property type="entry name" value="Adhesion/Biosynth-related"/>
</dbReference>
<name>A0A0K2UPY9_LEPSM</name>
<protein>
    <recommendedName>
        <fullName evidence="1">FAS1 domain-containing protein</fullName>
    </recommendedName>
</protein>
<dbReference type="Pfam" id="PF02469">
    <property type="entry name" value="Fasciclin"/>
    <property type="match status" value="1"/>
</dbReference>
<dbReference type="GO" id="GO:0007155">
    <property type="term" value="P:cell adhesion"/>
    <property type="evidence" value="ECO:0007669"/>
    <property type="project" value="TreeGrafter"/>
</dbReference>
<reference evidence="2" key="1">
    <citation type="submission" date="2014-05" db="EMBL/GenBank/DDBJ databases">
        <authorList>
            <person name="Chronopoulou M."/>
        </authorList>
    </citation>
    <scope>NUCLEOTIDE SEQUENCE</scope>
    <source>
        <tissue evidence="2">Whole organism</tissue>
    </source>
</reference>
<dbReference type="Gene3D" id="2.30.180.10">
    <property type="entry name" value="FAS1 domain"/>
    <property type="match status" value="1"/>
</dbReference>
<feature type="domain" description="FAS1" evidence="1">
    <location>
        <begin position="1"/>
        <end position="98"/>
    </location>
</feature>
<dbReference type="GO" id="GO:0005615">
    <property type="term" value="C:extracellular space"/>
    <property type="evidence" value="ECO:0007669"/>
    <property type="project" value="TreeGrafter"/>
</dbReference>
<proteinExistence type="predicted"/>
<dbReference type="InterPro" id="IPR000782">
    <property type="entry name" value="FAS1_domain"/>
</dbReference>
<accession>A0A0K2UPY9</accession>
<evidence type="ECO:0000259" key="1">
    <source>
        <dbReference type="PROSITE" id="PS50213"/>
    </source>
</evidence>
<dbReference type="GO" id="GO:0030198">
    <property type="term" value="P:extracellular matrix organization"/>
    <property type="evidence" value="ECO:0007669"/>
    <property type="project" value="TreeGrafter"/>
</dbReference>
<dbReference type="AlphaFoldDB" id="A0A0K2UPY9"/>
<dbReference type="PROSITE" id="PS50213">
    <property type="entry name" value="FAS1"/>
    <property type="match status" value="2"/>
</dbReference>
<dbReference type="SMART" id="SM00554">
    <property type="entry name" value="FAS1"/>
    <property type="match status" value="2"/>
</dbReference>
<evidence type="ECO:0000313" key="2">
    <source>
        <dbReference type="EMBL" id="CDW39907.1"/>
    </source>
</evidence>
<feature type="domain" description="FAS1" evidence="1">
    <location>
        <begin position="363"/>
        <end position="515"/>
    </location>
</feature>